<name>A0AAD3SNL4_NEPGR</name>
<gene>
    <name evidence="1" type="ORF">Nepgr_015800</name>
</gene>
<sequence>MLALELKEILLLYGLMLMLLAATALSVDAAHVDVLYIELLILLKGPWSCMAFVWSWVSECGWPYPAGLFMCGPVSIGMVSADAEDCCWDRFLNFGWLEVANAGCCTFGYDL</sequence>
<evidence type="ECO:0000313" key="1">
    <source>
        <dbReference type="EMBL" id="GMH13959.1"/>
    </source>
</evidence>
<proteinExistence type="predicted"/>
<protein>
    <submittedName>
        <fullName evidence="1">Uncharacterized protein</fullName>
    </submittedName>
</protein>
<accession>A0AAD3SNL4</accession>
<dbReference type="AlphaFoldDB" id="A0AAD3SNL4"/>
<keyword evidence="2" id="KW-1185">Reference proteome</keyword>
<dbReference type="Proteomes" id="UP001279734">
    <property type="component" value="Unassembled WGS sequence"/>
</dbReference>
<comment type="caution">
    <text evidence="1">The sequence shown here is derived from an EMBL/GenBank/DDBJ whole genome shotgun (WGS) entry which is preliminary data.</text>
</comment>
<dbReference type="EMBL" id="BSYO01000013">
    <property type="protein sequence ID" value="GMH13959.1"/>
    <property type="molecule type" value="Genomic_DNA"/>
</dbReference>
<evidence type="ECO:0000313" key="2">
    <source>
        <dbReference type="Proteomes" id="UP001279734"/>
    </source>
</evidence>
<reference evidence="1" key="1">
    <citation type="submission" date="2023-05" db="EMBL/GenBank/DDBJ databases">
        <title>Nepenthes gracilis genome sequencing.</title>
        <authorList>
            <person name="Fukushima K."/>
        </authorList>
    </citation>
    <scope>NUCLEOTIDE SEQUENCE</scope>
    <source>
        <strain evidence="1">SING2019-196</strain>
    </source>
</reference>
<organism evidence="1 2">
    <name type="scientific">Nepenthes gracilis</name>
    <name type="common">Slender pitcher plant</name>
    <dbReference type="NCBI Taxonomy" id="150966"/>
    <lineage>
        <taxon>Eukaryota</taxon>
        <taxon>Viridiplantae</taxon>
        <taxon>Streptophyta</taxon>
        <taxon>Embryophyta</taxon>
        <taxon>Tracheophyta</taxon>
        <taxon>Spermatophyta</taxon>
        <taxon>Magnoliopsida</taxon>
        <taxon>eudicotyledons</taxon>
        <taxon>Gunneridae</taxon>
        <taxon>Pentapetalae</taxon>
        <taxon>Caryophyllales</taxon>
        <taxon>Nepenthaceae</taxon>
        <taxon>Nepenthes</taxon>
    </lineage>
</organism>